<organism evidence="3 4">
    <name type="scientific">Nocardioides ginsengisoli</name>
    <dbReference type="NCBI Taxonomy" id="363868"/>
    <lineage>
        <taxon>Bacteria</taxon>
        <taxon>Bacillati</taxon>
        <taxon>Actinomycetota</taxon>
        <taxon>Actinomycetes</taxon>
        <taxon>Propionibacteriales</taxon>
        <taxon>Nocardioidaceae</taxon>
        <taxon>Nocardioides</taxon>
    </lineage>
</organism>
<dbReference type="EMBL" id="JBHTLX010000020">
    <property type="protein sequence ID" value="MFD1248968.1"/>
    <property type="molecule type" value="Genomic_DNA"/>
</dbReference>
<keyword evidence="4" id="KW-1185">Reference proteome</keyword>
<evidence type="ECO:0000259" key="1">
    <source>
        <dbReference type="Pfam" id="PF09407"/>
    </source>
</evidence>
<gene>
    <name evidence="3" type="ORF">ACFQ3F_14300</name>
</gene>
<protein>
    <submittedName>
        <fullName evidence="3">Type IV toxin-antitoxin system AbiEi family antitoxin domain-containing protein</fullName>
    </submittedName>
</protein>
<dbReference type="RefSeq" id="WP_367917172.1">
    <property type="nucleotide sequence ID" value="NZ_BAABAC010000003.1"/>
</dbReference>
<reference evidence="4" key="1">
    <citation type="journal article" date="2019" name="Int. J. Syst. Evol. Microbiol.">
        <title>The Global Catalogue of Microorganisms (GCM) 10K type strain sequencing project: providing services to taxonomists for standard genome sequencing and annotation.</title>
        <authorList>
            <consortium name="The Broad Institute Genomics Platform"/>
            <consortium name="The Broad Institute Genome Sequencing Center for Infectious Disease"/>
            <person name="Wu L."/>
            <person name="Ma J."/>
        </authorList>
    </citation>
    <scope>NUCLEOTIDE SEQUENCE [LARGE SCALE GENOMIC DNA]</scope>
    <source>
        <strain evidence="4">CCUG 52478</strain>
    </source>
</reference>
<dbReference type="Proteomes" id="UP001597229">
    <property type="component" value="Unassembled WGS sequence"/>
</dbReference>
<evidence type="ECO:0000259" key="2">
    <source>
        <dbReference type="Pfam" id="PF13338"/>
    </source>
</evidence>
<dbReference type="InterPro" id="IPR025159">
    <property type="entry name" value="AbiEi_N"/>
</dbReference>
<sequence>MKSKDALRMLAEVTAYQWGMVTSAQASMHGITRLDLSRLATDGQLERVAHGVYKDAGAPSGPYDDLKAAWLSTEPKTMGEARIKDLANGVVVAGESAADLHGIGDLRALRHEFVSPARRQSQRSAIRYRQRTLDPRDVTLVDGLPVMTMERTIVDLVEEVGDLSLVADALRDASRKRDLDLDRLRSLLAPLAQRNGLKKGDGAALLDRLMEIAGIDPEAVARRVAADASLGSRVAASYFVGLSKEDLDRLVMTPEMQQTMRSIQESVAATIRSSMAPQLADINATMERVSAELVKNAGLDEVARQISAQLVNSDVMEKISRGWATALSDSIAVKPETLAAIRETQKAVTRG</sequence>
<dbReference type="InterPro" id="IPR018547">
    <property type="entry name" value="AbiEi_C"/>
</dbReference>
<name>A0ABW3W432_9ACTN</name>
<feature type="domain" description="AbiEi antitoxin C-terminal" evidence="1">
    <location>
        <begin position="91"/>
        <end position="187"/>
    </location>
</feature>
<dbReference type="Pfam" id="PF13338">
    <property type="entry name" value="AbiEi_4"/>
    <property type="match status" value="1"/>
</dbReference>
<evidence type="ECO:0000313" key="3">
    <source>
        <dbReference type="EMBL" id="MFD1248968.1"/>
    </source>
</evidence>
<dbReference type="Pfam" id="PF09407">
    <property type="entry name" value="AbiEi_1"/>
    <property type="match status" value="1"/>
</dbReference>
<evidence type="ECO:0000313" key="4">
    <source>
        <dbReference type="Proteomes" id="UP001597229"/>
    </source>
</evidence>
<proteinExistence type="predicted"/>
<accession>A0ABW3W432</accession>
<comment type="caution">
    <text evidence="3">The sequence shown here is derived from an EMBL/GenBank/DDBJ whole genome shotgun (WGS) entry which is preliminary data.</text>
</comment>
<feature type="domain" description="AbiEi antitoxin N-terminal" evidence="2">
    <location>
        <begin position="10"/>
        <end position="53"/>
    </location>
</feature>